<accession>A0A1C3K3K5</accession>
<dbReference type="Proteomes" id="UP000078558">
    <property type="component" value="Chromosome I"/>
</dbReference>
<evidence type="ECO:0000313" key="2">
    <source>
        <dbReference type="EMBL" id="SBT26089.1"/>
    </source>
</evidence>
<organism evidence="2 4">
    <name type="scientific">Orrella dioscoreae</name>
    <dbReference type="NCBI Taxonomy" id="1851544"/>
    <lineage>
        <taxon>Bacteria</taxon>
        <taxon>Pseudomonadati</taxon>
        <taxon>Pseudomonadota</taxon>
        <taxon>Betaproteobacteria</taxon>
        <taxon>Burkholderiales</taxon>
        <taxon>Alcaligenaceae</taxon>
        <taxon>Orrella</taxon>
    </lineage>
</organism>
<dbReference type="KEGG" id="odi:ODI_R1082"/>
<dbReference type="AlphaFoldDB" id="A0A1C3K3K5"/>
<gene>
    <name evidence="2" type="ORF">ODI_00009</name>
    <name evidence="3" type="ORF">ODI_R1082</name>
</gene>
<proteinExistence type="predicted"/>
<dbReference type="EMBL" id="LT907988">
    <property type="protein sequence ID" value="SOE47855.1"/>
    <property type="molecule type" value="Genomic_DNA"/>
</dbReference>
<sequence>MPVYTPVSAPAATLAAADAPPSLVVCYCAEWCGTCREYLPPFEALSARHPEYRFAWVDIEEHPELLGDEDVENFPTVLVVREGTPLFYGTLLPHIGHLERLLQAGTPMQSGQPLPDIDALVRSLPAPQDLAGA</sequence>
<evidence type="ECO:0000313" key="4">
    <source>
        <dbReference type="Proteomes" id="UP000078558"/>
    </source>
</evidence>
<dbReference type="Pfam" id="PF00085">
    <property type="entry name" value="Thioredoxin"/>
    <property type="match status" value="1"/>
</dbReference>
<reference evidence="2 4" key="1">
    <citation type="submission" date="2016-06" db="EMBL/GenBank/DDBJ databases">
        <authorList>
            <person name="Kjaerup R.B."/>
            <person name="Dalgaard T.S."/>
            <person name="Juul-Madsen H.R."/>
        </authorList>
    </citation>
    <scope>NUCLEOTIDE SEQUENCE [LARGE SCALE GENOMIC DNA]</scope>
    <source>
        <strain evidence="2">Orrdi1</strain>
    </source>
</reference>
<dbReference type="GO" id="GO:0016853">
    <property type="term" value="F:isomerase activity"/>
    <property type="evidence" value="ECO:0007669"/>
    <property type="project" value="UniProtKB-KW"/>
</dbReference>
<dbReference type="CDD" id="cd02947">
    <property type="entry name" value="TRX_family"/>
    <property type="match status" value="1"/>
</dbReference>
<feature type="domain" description="Thioredoxin" evidence="1">
    <location>
        <begin position="3"/>
        <end position="110"/>
    </location>
</feature>
<dbReference type="SUPFAM" id="SSF52833">
    <property type="entry name" value="Thioredoxin-like"/>
    <property type="match status" value="1"/>
</dbReference>
<dbReference type="EMBL" id="FLRC01000026">
    <property type="protein sequence ID" value="SBT26089.1"/>
    <property type="molecule type" value="Genomic_DNA"/>
</dbReference>
<dbReference type="InterPro" id="IPR013766">
    <property type="entry name" value="Thioredoxin_domain"/>
</dbReference>
<dbReference type="Gene3D" id="3.40.30.10">
    <property type="entry name" value="Glutaredoxin"/>
    <property type="match status" value="1"/>
</dbReference>
<keyword evidence="2" id="KW-0413">Isomerase</keyword>
<name>A0A1C3K3K5_9BURK</name>
<dbReference type="STRING" id="1851544.ODI_00009"/>
<dbReference type="InterPro" id="IPR036249">
    <property type="entry name" value="Thioredoxin-like_sf"/>
</dbReference>
<evidence type="ECO:0000313" key="3">
    <source>
        <dbReference type="EMBL" id="SOE47855.1"/>
    </source>
</evidence>
<dbReference type="PROSITE" id="PS51352">
    <property type="entry name" value="THIOREDOXIN_2"/>
    <property type="match status" value="1"/>
</dbReference>
<evidence type="ECO:0000259" key="1">
    <source>
        <dbReference type="PROSITE" id="PS51352"/>
    </source>
</evidence>
<reference evidence="3 4" key="2">
    <citation type="submission" date="2017-08" db="EMBL/GenBank/DDBJ databases">
        <authorList>
            <person name="de Groot N.N."/>
        </authorList>
    </citation>
    <scope>NUCLEOTIDE SEQUENCE [LARGE SCALE GENOMIC DNA]</scope>
    <source>
        <strain evidence="3">Orrdi1</strain>
    </source>
</reference>
<keyword evidence="4" id="KW-1185">Reference proteome</keyword>
<protein>
    <submittedName>
        <fullName evidence="2">Thiol-disulfide isomerase and thioredoxins</fullName>
    </submittedName>
</protein>
<dbReference type="OrthoDB" id="8521206at2"/>
<dbReference type="RefSeq" id="WP_067755247.1">
    <property type="nucleotide sequence ID" value="NZ_LT907988.1"/>
</dbReference>